<dbReference type="InterPro" id="IPR037107">
    <property type="entry name" value="Put_OMP_sf"/>
</dbReference>
<dbReference type="Gene3D" id="2.40.128.140">
    <property type="entry name" value="Outer membrane protein"/>
    <property type="match status" value="1"/>
</dbReference>
<name>A0AB39W0H5_9FLAO</name>
<organism evidence="1">
    <name type="scientific">Flavobacterium sp. WC2409</name>
    <dbReference type="NCBI Taxonomy" id="3234139"/>
    <lineage>
        <taxon>Bacteria</taxon>
        <taxon>Pseudomonadati</taxon>
        <taxon>Bacteroidota</taxon>
        <taxon>Flavobacteriia</taxon>
        <taxon>Flavobacteriales</taxon>
        <taxon>Flavobacteriaceae</taxon>
        <taxon>Flavobacterium</taxon>
    </lineage>
</organism>
<evidence type="ECO:0000313" key="1">
    <source>
        <dbReference type="EMBL" id="XDU94836.1"/>
    </source>
</evidence>
<accession>A0AB39W0H5</accession>
<proteinExistence type="predicted"/>
<protein>
    <submittedName>
        <fullName evidence="1">Lipid A deacylase LpxR family protein</fullName>
    </submittedName>
</protein>
<gene>
    <name evidence="1" type="ORF">AB3G34_13200</name>
</gene>
<sequence length="311" mass="35666">MLINKNVFFFLILFSVFNYGQSRKSEIGIITDNDLYTSSKNDMYYTNGLAIFYRHLIKNSKLDISKKSVEFTIGQYIYTPRFIDSPEKEIMDRPYAGYLFGEIGENIFYKNESVFKANFQIGYVGPNSYGREMQKSFHSLVGYKAVQGWGYQIQNALAIQTHFLFSKKLFPNSESKKIDFHFQSEANLGTIFTGASTGFLTRIGLKKLVPLFDSNLHGGAIGSNESEFYFYIAPSINYQLYDATIQGSLFNSNSTVTFDLVPFRFNGEAGFKYRKNNLNLFYVFVYRGKELNSRTISGYFYGSIGVSYLLK</sequence>
<dbReference type="AlphaFoldDB" id="A0AB39W0H5"/>
<dbReference type="InterPro" id="IPR018707">
    <property type="entry name" value="LpxR"/>
</dbReference>
<dbReference type="RefSeq" id="WP_369752692.1">
    <property type="nucleotide sequence ID" value="NZ_CP165625.1"/>
</dbReference>
<dbReference type="Pfam" id="PF09982">
    <property type="entry name" value="LpxR"/>
    <property type="match status" value="1"/>
</dbReference>
<dbReference type="EMBL" id="CP165625">
    <property type="protein sequence ID" value="XDU94836.1"/>
    <property type="molecule type" value="Genomic_DNA"/>
</dbReference>
<reference evidence="1" key="1">
    <citation type="submission" date="2024-07" db="EMBL/GenBank/DDBJ databases">
        <authorList>
            <person name="Biller S.J."/>
        </authorList>
    </citation>
    <scope>NUCLEOTIDE SEQUENCE</scope>
    <source>
        <strain evidence="1">WC2409</strain>
    </source>
</reference>